<dbReference type="PANTHER" id="PTHR32046">
    <property type="entry name" value="G DOMAIN-CONTAINING PROTEIN"/>
    <property type="match status" value="1"/>
</dbReference>
<feature type="coiled-coil region" evidence="1">
    <location>
        <begin position="259"/>
        <end position="286"/>
    </location>
</feature>
<evidence type="ECO:0000313" key="3">
    <source>
        <dbReference type="Proteomes" id="UP000728032"/>
    </source>
</evidence>
<dbReference type="AlphaFoldDB" id="A0A7R9MFB4"/>
<name>A0A7R9MFB4_9ACAR</name>
<protein>
    <submittedName>
        <fullName evidence="2">Uncharacterized protein</fullName>
    </submittedName>
</protein>
<dbReference type="EMBL" id="OC931539">
    <property type="protein sequence ID" value="CAD7659169.1"/>
    <property type="molecule type" value="Genomic_DNA"/>
</dbReference>
<organism evidence="2">
    <name type="scientific">Oppiella nova</name>
    <dbReference type="NCBI Taxonomy" id="334625"/>
    <lineage>
        <taxon>Eukaryota</taxon>
        <taxon>Metazoa</taxon>
        <taxon>Ecdysozoa</taxon>
        <taxon>Arthropoda</taxon>
        <taxon>Chelicerata</taxon>
        <taxon>Arachnida</taxon>
        <taxon>Acari</taxon>
        <taxon>Acariformes</taxon>
        <taxon>Sarcoptiformes</taxon>
        <taxon>Oribatida</taxon>
        <taxon>Brachypylina</taxon>
        <taxon>Oppioidea</taxon>
        <taxon>Oppiidae</taxon>
        <taxon>Oppiella</taxon>
    </lineage>
</organism>
<keyword evidence="3" id="KW-1185">Reference proteome</keyword>
<gene>
    <name evidence="2" type="ORF">ONB1V03_LOCUS15765</name>
</gene>
<keyword evidence="1" id="KW-0175">Coiled coil</keyword>
<proteinExistence type="predicted"/>
<dbReference type="EMBL" id="CAJPVJ010016714">
    <property type="protein sequence ID" value="CAG2176331.1"/>
    <property type="molecule type" value="Genomic_DNA"/>
</dbReference>
<reference evidence="2" key="1">
    <citation type="submission" date="2020-11" db="EMBL/GenBank/DDBJ databases">
        <authorList>
            <person name="Tran Van P."/>
        </authorList>
    </citation>
    <scope>NUCLEOTIDE SEQUENCE</scope>
</reference>
<evidence type="ECO:0000256" key="1">
    <source>
        <dbReference type="SAM" id="Coils"/>
    </source>
</evidence>
<dbReference type="PANTHER" id="PTHR32046:SF11">
    <property type="entry name" value="IMMUNE-ASSOCIATED NUCLEOTIDE-BINDING PROTEIN 10-LIKE"/>
    <property type="match status" value="1"/>
</dbReference>
<dbReference type="Proteomes" id="UP000728032">
    <property type="component" value="Unassembled WGS sequence"/>
</dbReference>
<sequence>MSTDFQILGIIMSISDEGIDFKTPSPGRSVKESELALFPNFVVLNGSERSIDECKRLISNAEARRPYNIRDTLSLNNAKQNILLLTQPLADIAKNIADNQIQCEQRRKCIAECEDDLDKLKPELFMPHIEIVEKELEHIKRVCRHEECCKNELVNGIVVVQYKTDCQFVESKRKKGHKFNLGGKVETDAKSEQGWSVALKNALLGPLKSLLSLNYEYYDDNSTMECVTCAHSKQQHLSVSHEKSLIHKQLRDEVILQRLTSTQNMVEAKETQLRELKAKIEELAQESEIIVKCMAKFACIISLNALQTSMDHFQHYVAHLIDQNTTNWAEDSSQILDAMKSVNINEFKITVDEINDMIDGLGELKWTGSTIKLLKCTNTMH</sequence>
<evidence type="ECO:0000313" key="2">
    <source>
        <dbReference type="EMBL" id="CAD7659169.1"/>
    </source>
</evidence>
<accession>A0A7R9MFB4</accession>